<dbReference type="SMART" id="SM00184">
    <property type="entry name" value="RING"/>
    <property type="match status" value="1"/>
</dbReference>
<dbReference type="STRING" id="307507.A0A2V0NWN2"/>
<gene>
    <name evidence="6" type="ORF">Rsub_02679</name>
</gene>
<protein>
    <recommendedName>
        <fullName evidence="5">RING-type domain-containing protein</fullName>
    </recommendedName>
</protein>
<dbReference type="Gene3D" id="3.30.40.10">
    <property type="entry name" value="Zinc/RING finger domain, C3HC4 (zinc finger)"/>
    <property type="match status" value="1"/>
</dbReference>
<feature type="domain" description="RING-type" evidence="5">
    <location>
        <begin position="36"/>
        <end position="74"/>
    </location>
</feature>
<proteinExistence type="predicted"/>
<dbReference type="InterPro" id="IPR013083">
    <property type="entry name" value="Znf_RING/FYVE/PHD"/>
</dbReference>
<dbReference type="InterPro" id="IPR001841">
    <property type="entry name" value="Znf_RING"/>
</dbReference>
<organism evidence="6 7">
    <name type="scientific">Raphidocelis subcapitata</name>
    <dbReference type="NCBI Taxonomy" id="307507"/>
    <lineage>
        <taxon>Eukaryota</taxon>
        <taxon>Viridiplantae</taxon>
        <taxon>Chlorophyta</taxon>
        <taxon>core chlorophytes</taxon>
        <taxon>Chlorophyceae</taxon>
        <taxon>CS clade</taxon>
        <taxon>Sphaeropleales</taxon>
        <taxon>Selenastraceae</taxon>
        <taxon>Raphidocelis</taxon>
    </lineage>
</organism>
<reference evidence="6 7" key="1">
    <citation type="journal article" date="2018" name="Sci. Rep.">
        <title>Raphidocelis subcapitata (=Pseudokirchneriella subcapitata) provides an insight into genome evolution and environmental adaptations in the Sphaeropleales.</title>
        <authorList>
            <person name="Suzuki S."/>
            <person name="Yamaguchi H."/>
            <person name="Nakajima N."/>
            <person name="Kawachi M."/>
        </authorList>
    </citation>
    <scope>NUCLEOTIDE SEQUENCE [LARGE SCALE GENOMIC DNA]</scope>
    <source>
        <strain evidence="6 7">NIES-35</strain>
    </source>
</reference>
<dbReference type="GO" id="GO:0008270">
    <property type="term" value="F:zinc ion binding"/>
    <property type="evidence" value="ECO:0007669"/>
    <property type="project" value="UniProtKB-KW"/>
</dbReference>
<dbReference type="SUPFAM" id="SSF57850">
    <property type="entry name" value="RING/U-box"/>
    <property type="match status" value="1"/>
</dbReference>
<keyword evidence="7" id="KW-1185">Reference proteome</keyword>
<comment type="caution">
    <text evidence="6">The sequence shown here is derived from an EMBL/GenBank/DDBJ whole genome shotgun (WGS) entry which is preliminary data.</text>
</comment>
<dbReference type="EMBL" id="BDRX01000014">
    <property type="protein sequence ID" value="GBF89973.1"/>
    <property type="molecule type" value="Genomic_DNA"/>
</dbReference>
<evidence type="ECO:0000313" key="7">
    <source>
        <dbReference type="Proteomes" id="UP000247498"/>
    </source>
</evidence>
<dbReference type="InterPro" id="IPR018957">
    <property type="entry name" value="Znf_C3HC4_RING-type"/>
</dbReference>
<name>A0A2V0NWN2_9CHLO</name>
<keyword evidence="3" id="KW-0862">Zinc</keyword>
<keyword evidence="1" id="KW-0479">Metal-binding</keyword>
<evidence type="ECO:0000256" key="2">
    <source>
        <dbReference type="ARBA" id="ARBA00022771"/>
    </source>
</evidence>
<keyword evidence="2 4" id="KW-0863">Zinc-finger</keyword>
<dbReference type="InParanoid" id="A0A2V0NWN2"/>
<dbReference type="Proteomes" id="UP000247498">
    <property type="component" value="Unassembled WGS sequence"/>
</dbReference>
<evidence type="ECO:0000259" key="5">
    <source>
        <dbReference type="PROSITE" id="PS50089"/>
    </source>
</evidence>
<dbReference type="OrthoDB" id="687730at2759"/>
<dbReference type="PROSITE" id="PS50089">
    <property type="entry name" value="ZF_RING_2"/>
    <property type="match status" value="1"/>
</dbReference>
<sequence length="312" mass="30804">MASGISFQPDCSASDCSDGAMGPRVCVDELTPHLCCSLCNDLAAGALVLACGHLFCGACLSDRLICSPKCPACHMALRAIPIRCRAVDHVIDALLPALSEARRDAFRRRREGGEGAASMVAKMLWHLEAGAAGRRRGAEPRGGAAPRLGAARDAGPITLPAGAAGGAAASAPPFNLPMQLGGLSLGTAGLAFSGPGGAGPGVMGLGAAGLDAGAGLAPPSGLQLQAAALQQGLQWGAVAPIGGGAPVLLQPPGLVDPQLQPQLHLQGAAAGGGYGPSPAAAPLPQYRAAPAQLWLPGPGAVLHPQLGVGLIM</sequence>
<evidence type="ECO:0000256" key="4">
    <source>
        <dbReference type="PROSITE-ProRule" id="PRU00175"/>
    </source>
</evidence>
<dbReference type="InterPro" id="IPR017907">
    <property type="entry name" value="Znf_RING_CS"/>
</dbReference>
<evidence type="ECO:0000256" key="3">
    <source>
        <dbReference type="ARBA" id="ARBA00022833"/>
    </source>
</evidence>
<dbReference type="Pfam" id="PF00097">
    <property type="entry name" value="zf-C3HC4"/>
    <property type="match status" value="1"/>
</dbReference>
<evidence type="ECO:0000256" key="1">
    <source>
        <dbReference type="ARBA" id="ARBA00022723"/>
    </source>
</evidence>
<dbReference type="AlphaFoldDB" id="A0A2V0NWN2"/>
<evidence type="ECO:0000313" key="6">
    <source>
        <dbReference type="EMBL" id="GBF89973.1"/>
    </source>
</evidence>
<accession>A0A2V0NWN2</accession>
<dbReference type="PROSITE" id="PS00518">
    <property type="entry name" value="ZF_RING_1"/>
    <property type="match status" value="1"/>
</dbReference>